<gene>
    <name evidence="1" type="ORF">EBI00_08250</name>
</gene>
<keyword evidence="2" id="KW-1185">Reference proteome</keyword>
<dbReference type="EMBL" id="RIZG01000004">
    <property type="protein sequence ID" value="RNF50944.1"/>
    <property type="molecule type" value="Genomic_DNA"/>
</dbReference>
<dbReference type="AlphaFoldDB" id="A0A3M8Q6V6"/>
<dbReference type="OrthoDB" id="6169664at2"/>
<dbReference type="RefSeq" id="WP_123095457.1">
    <property type="nucleotide sequence ID" value="NZ_RIZG01000004.1"/>
</dbReference>
<organism evidence="1 2">
    <name type="scientific">Marinomonas hwangdonensis</name>
    <dbReference type="NCBI Taxonomy" id="1053647"/>
    <lineage>
        <taxon>Bacteria</taxon>
        <taxon>Pseudomonadati</taxon>
        <taxon>Pseudomonadota</taxon>
        <taxon>Gammaproteobacteria</taxon>
        <taxon>Oceanospirillales</taxon>
        <taxon>Oceanospirillaceae</taxon>
        <taxon>Marinomonas</taxon>
    </lineage>
</organism>
<dbReference type="Proteomes" id="UP000280507">
    <property type="component" value="Unassembled WGS sequence"/>
</dbReference>
<name>A0A3M8Q6V6_9GAMM</name>
<comment type="caution">
    <text evidence="1">The sequence shown here is derived from an EMBL/GenBank/DDBJ whole genome shotgun (WGS) entry which is preliminary data.</text>
</comment>
<sequence>MMIVDLIDEVDLKDKLRLLGAPIHQEQRLADVQETVLLWLENDPKHLALIHGLCNELQQSHITVHPSVMQVITALDQASQ</sequence>
<protein>
    <submittedName>
        <fullName evidence="1">Uncharacterized protein</fullName>
    </submittedName>
</protein>
<reference evidence="1 2" key="1">
    <citation type="journal article" date="2012" name="Int. J. Syst. Evol. Microbiol.">
        <title>Marinomonas hwangdonensis sp. nov., isolated from seawater.</title>
        <authorList>
            <person name="Jung Y.T."/>
            <person name="Oh T.K."/>
            <person name="Yoon J.H."/>
        </authorList>
    </citation>
    <scope>NUCLEOTIDE SEQUENCE [LARGE SCALE GENOMIC DNA]</scope>
    <source>
        <strain evidence="1 2">HDW-15</strain>
    </source>
</reference>
<evidence type="ECO:0000313" key="2">
    <source>
        <dbReference type="Proteomes" id="UP000280507"/>
    </source>
</evidence>
<evidence type="ECO:0000313" key="1">
    <source>
        <dbReference type="EMBL" id="RNF50944.1"/>
    </source>
</evidence>
<accession>A0A3M8Q6V6</accession>
<proteinExistence type="predicted"/>